<keyword evidence="1" id="KW-0489">Methyltransferase</keyword>
<keyword evidence="4" id="KW-1185">Reference proteome</keyword>
<sequence>MAAAEQGRGSPVPGRCAYFVERKKRFCKMTPAPGRRFCGEHGQQEVPGLAGRSSRLPSLAGEDGTVYEDQLQKHLKKCNSREKPKPVYFVQDINAGLKDVAEIPEKQVSTFICSKAQSLHNMLQFVI</sequence>
<dbReference type="InterPro" id="IPR021721">
    <property type="entry name" value="Znf_CCCH-type_TRM13"/>
</dbReference>
<dbReference type="Pfam" id="PF11722">
    <property type="entry name" value="zf-TRM13_CCCH"/>
    <property type="match status" value="1"/>
</dbReference>
<dbReference type="Proteomes" id="UP000694555">
    <property type="component" value="Unplaced"/>
</dbReference>
<comment type="function">
    <text evidence="1">tRNA methylase which 2'-O-methylates cytidine(4) in tRNA(Pro) and tRNA(Gly)(GCC), and adenosine(4) in tRNA(His).</text>
</comment>
<dbReference type="Ensembl" id="ENSBJAT00000011451.1">
    <property type="protein sequence ID" value="ENSBJAP00000011136.1"/>
    <property type="gene ID" value="ENSBJAG00000007565.1"/>
</dbReference>
<organism evidence="3 4">
    <name type="scientific">Buteo japonicus</name>
    <dbReference type="NCBI Taxonomy" id="224669"/>
    <lineage>
        <taxon>Eukaryota</taxon>
        <taxon>Metazoa</taxon>
        <taxon>Chordata</taxon>
        <taxon>Craniata</taxon>
        <taxon>Vertebrata</taxon>
        <taxon>Euteleostomi</taxon>
        <taxon>Archelosauria</taxon>
        <taxon>Archosauria</taxon>
        <taxon>Dinosauria</taxon>
        <taxon>Saurischia</taxon>
        <taxon>Theropoda</taxon>
        <taxon>Coelurosauria</taxon>
        <taxon>Aves</taxon>
        <taxon>Neognathae</taxon>
        <taxon>Neoaves</taxon>
        <taxon>Telluraves</taxon>
        <taxon>Accipitrimorphae</taxon>
        <taxon>Accipitriformes</taxon>
        <taxon>Accipitridae</taxon>
        <taxon>Accipitrinae</taxon>
        <taxon>Buteo</taxon>
    </lineage>
</organism>
<dbReference type="PANTHER" id="PTHR12998:SF0">
    <property type="entry name" value="TRNA:M(4)X MODIFICATION ENZYME TRM13 HOMOLOG"/>
    <property type="match status" value="1"/>
</dbReference>
<comment type="catalytic activity">
    <reaction evidence="1">
        <text>cytidine(4) in tRNA(Pro) + S-adenosyl-L-methionine = 2'-O-methylcytidine(4) in tRNA(Pro) + S-adenosyl-L-homocysteine + H(+)</text>
        <dbReference type="Rhea" id="RHEA:32767"/>
        <dbReference type="Rhea" id="RHEA-COMP:10397"/>
        <dbReference type="Rhea" id="RHEA-COMP:10398"/>
        <dbReference type="ChEBI" id="CHEBI:15378"/>
        <dbReference type="ChEBI" id="CHEBI:57856"/>
        <dbReference type="ChEBI" id="CHEBI:59789"/>
        <dbReference type="ChEBI" id="CHEBI:74495"/>
        <dbReference type="ChEBI" id="CHEBI:82748"/>
        <dbReference type="EC" id="2.1.1.225"/>
    </reaction>
</comment>
<dbReference type="GO" id="GO:0030488">
    <property type="term" value="P:tRNA methylation"/>
    <property type="evidence" value="ECO:0007669"/>
    <property type="project" value="InterPro"/>
</dbReference>
<accession>A0A8C0B406</accession>
<name>A0A8C0B406_9AVES</name>
<evidence type="ECO:0000259" key="2">
    <source>
        <dbReference type="Pfam" id="PF11722"/>
    </source>
</evidence>
<evidence type="ECO:0000313" key="3">
    <source>
        <dbReference type="Ensembl" id="ENSBJAP00000011136.1"/>
    </source>
</evidence>
<proteinExistence type="inferred from homology"/>
<dbReference type="GO" id="GO:0008270">
    <property type="term" value="F:zinc ion binding"/>
    <property type="evidence" value="ECO:0007669"/>
    <property type="project" value="UniProtKB-KW"/>
</dbReference>
<protein>
    <recommendedName>
        <fullName evidence="1">tRNA:m(4)X modification enzyme TRM13</fullName>
        <ecNumber evidence="1">2.1.1.225</ecNumber>
    </recommendedName>
</protein>
<keyword evidence="1" id="KW-0863">Zinc-finger</keyword>
<dbReference type="InterPro" id="IPR039044">
    <property type="entry name" value="Trm13"/>
</dbReference>
<dbReference type="AlphaFoldDB" id="A0A8C0B406"/>
<keyword evidence="1" id="KW-0949">S-adenosyl-L-methionine</keyword>
<keyword evidence="1" id="KW-0808">Transferase</keyword>
<comment type="similarity">
    <text evidence="1">Belongs to the methyltransferase TRM13 family.</text>
</comment>
<evidence type="ECO:0000256" key="1">
    <source>
        <dbReference type="RuleBase" id="RU367103"/>
    </source>
</evidence>
<comment type="catalytic activity">
    <reaction evidence="1">
        <text>adenosine(4) in tRNA(His) + S-adenosyl-L-methionine = 2'-O-methyladenosine(4) in tRNA(His) + S-adenosyl-L-homocysteine + H(+)</text>
        <dbReference type="Rhea" id="RHEA:43196"/>
        <dbReference type="Rhea" id="RHEA-COMP:10401"/>
        <dbReference type="Rhea" id="RHEA-COMP:10402"/>
        <dbReference type="ChEBI" id="CHEBI:15378"/>
        <dbReference type="ChEBI" id="CHEBI:57856"/>
        <dbReference type="ChEBI" id="CHEBI:59789"/>
        <dbReference type="ChEBI" id="CHEBI:74411"/>
        <dbReference type="ChEBI" id="CHEBI:74477"/>
        <dbReference type="EC" id="2.1.1.225"/>
    </reaction>
</comment>
<dbReference type="EC" id="2.1.1.225" evidence="1"/>
<feature type="domain" description="Zinc finger CCCH-type TRM13" evidence="2">
    <location>
        <begin position="14"/>
        <end position="41"/>
    </location>
</feature>
<evidence type="ECO:0000313" key="4">
    <source>
        <dbReference type="Proteomes" id="UP000694555"/>
    </source>
</evidence>
<keyword evidence="1" id="KW-0479">Metal-binding</keyword>
<reference evidence="3" key="1">
    <citation type="submission" date="2025-08" db="UniProtKB">
        <authorList>
            <consortium name="Ensembl"/>
        </authorList>
    </citation>
    <scope>IDENTIFICATION</scope>
</reference>
<reference evidence="3" key="2">
    <citation type="submission" date="2025-09" db="UniProtKB">
        <authorList>
            <consortium name="Ensembl"/>
        </authorList>
    </citation>
    <scope>IDENTIFICATION</scope>
</reference>
<dbReference type="GO" id="GO:0106050">
    <property type="term" value="F:tRNA 2'-O-methyltransferase activity"/>
    <property type="evidence" value="ECO:0007669"/>
    <property type="project" value="UniProtKB-UniRule"/>
</dbReference>
<keyword evidence="1" id="KW-0862">Zinc</keyword>
<dbReference type="PANTHER" id="PTHR12998">
    <property type="entry name" value="TRNA:M(4)X MODIFICATION ENZYME TRM13 HOMOLOG"/>
    <property type="match status" value="1"/>
</dbReference>
<keyword evidence="1" id="KW-0819">tRNA processing</keyword>
<comment type="catalytic activity">
    <reaction evidence="1">
        <text>cytidine(4) in tRNA(Gly)(GCC) + S-adenosyl-L-methionine = 2'-O-methylcytidine(4) in tRNA(Gly)(GCC) + S-adenosyl-L-homocysteine + H(+)</text>
        <dbReference type="Rhea" id="RHEA:43192"/>
        <dbReference type="Rhea" id="RHEA-COMP:10399"/>
        <dbReference type="Rhea" id="RHEA-COMP:10400"/>
        <dbReference type="ChEBI" id="CHEBI:15378"/>
        <dbReference type="ChEBI" id="CHEBI:57856"/>
        <dbReference type="ChEBI" id="CHEBI:59789"/>
        <dbReference type="ChEBI" id="CHEBI:74495"/>
        <dbReference type="ChEBI" id="CHEBI:82748"/>
        <dbReference type="EC" id="2.1.1.225"/>
    </reaction>
</comment>